<evidence type="ECO:0000313" key="8">
    <source>
        <dbReference type="Proteomes" id="UP000284024"/>
    </source>
</evidence>
<comment type="subcellular location">
    <subcellularLocation>
        <location evidence="1">Cell envelope</location>
    </subcellularLocation>
</comment>
<gene>
    <name evidence="7" type="ORF">DW222_17510</name>
    <name evidence="6" type="ORF">DWX77_07045</name>
</gene>
<evidence type="ECO:0000256" key="3">
    <source>
        <dbReference type="ARBA" id="ARBA00022448"/>
    </source>
</evidence>
<evidence type="ECO:0000256" key="1">
    <source>
        <dbReference type="ARBA" id="ARBA00004196"/>
    </source>
</evidence>
<protein>
    <submittedName>
        <fullName evidence="7">C4-dicarboxylate ABC transporter</fullName>
    </submittedName>
</protein>
<evidence type="ECO:0000256" key="5">
    <source>
        <dbReference type="SAM" id="SignalP"/>
    </source>
</evidence>
<keyword evidence="4 5" id="KW-0732">Signal</keyword>
<dbReference type="InterPro" id="IPR038404">
    <property type="entry name" value="TRAP_DctP_sf"/>
</dbReference>
<proteinExistence type="inferred from homology"/>
<name>A0A414VXI0_9FIRM</name>
<dbReference type="EMBL" id="QRJH01000016">
    <property type="protein sequence ID" value="RHH14722.1"/>
    <property type="molecule type" value="Genomic_DNA"/>
</dbReference>
<dbReference type="InterPro" id="IPR004682">
    <property type="entry name" value="TRAP_DctP"/>
</dbReference>
<dbReference type="Proteomes" id="UP000284242">
    <property type="component" value="Unassembled WGS sequence"/>
</dbReference>
<dbReference type="CDD" id="cd13672">
    <property type="entry name" value="PBP2_TRAP_Siap"/>
    <property type="match status" value="1"/>
</dbReference>
<sequence>MRKKLMATILSTVMAATMLVTGGLTVQAADAPAKDDPAVELIFTSVSVSGDSHTEAMYSFAEKVEELSGGSVTCKCYDNGSLFSSENEFDALLNGDADLAYISFPTIATQIPSYGMFASGYLFSSYEHMTSVLNGEIGTEKIRPEIEEKLNIKPLSSFYLGSRVINTREKEINSYDDMNGLLLRMPNSEAWLFLGEALGANPTPLSFSELYTALQTGAVDAQDNPLPSIESAKFYEVTKYIAITNHVVDSIMPCINGDTWNEMTEAQQEAVTEAMEYARDVNDTARLGKEAELIKFFEEQGLTVTYPDINEFKEKVQAKYMENKDMIKDWDMDLYNEIQAMADTTSEETTEEAAE</sequence>
<dbReference type="Gene3D" id="3.40.190.170">
    <property type="entry name" value="Bacterial extracellular solute-binding protein, family 7"/>
    <property type="match status" value="1"/>
</dbReference>
<dbReference type="PANTHER" id="PTHR33376">
    <property type="match status" value="1"/>
</dbReference>
<feature type="chain" id="PRO_5036105430" evidence="5">
    <location>
        <begin position="29"/>
        <end position="355"/>
    </location>
</feature>
<dbReference type="Proteomes" id="UP000284024">
    <property type="component" value="Unassembled WGS sequence"/>
</dbReference>
<evidence type="ECO:0000256" key="2">
    <source>
        <dbReference type="ARBA" id="ARBA00009023"/>
    </source>
</evidence>
<dbReference type="RefSeq" id="WP_118035087.1">
    <property type="nucleotide sequence ID" value="NZ_QRJH01000016.1"/>
</dbReference>
<evidence type="ECO:0000313" key="6">
    <source>
        <dbReference type="EMBL" id="RGS74688.1"/>
    </source>
</evidence>
<dbReference type="PANTHER" id="PTHR33376:SF4">
    <property type="entry name" value="SIALIC ACID-BINDING PERIPLASMIC PROTEIN SIAP"/>
    <property type="match status" value="1"/>
</dbReference>
<dbReference type="GO" id="GO:0055085">
    <property type="term" value="P:transmembrane transport"/>
    <property type="evidence" value="ECO:0007669"/>
    <property type="project" value="InterPro"/>
</dbReference>
<organism evidence="7 8">
    <name type="scientific">Blautia obeum</name>
    <dbReference type="NCBI Taxonomy" id="40520"/>
    <lineage>
        <taxon>Bacteria</taxon>
        <taxon>Bacillati</taxon>
        <taxon>Bacillota</taxon>
        <taxon>Clostridia</taxon>
        <taxon>Lachnospirales</taxon>
        <taxon>Lachnospiraceae</taxon>
        <taxon>Blautia</taxon>
    </lineage>
</organism>
<reference evidence="8 9" key="1">
    <citation type="submission" date="2018-08" db="EMBL/GenBank/DDBJ databases">
        <title>A genome reference for cultivated species of the human gut microbiota.</title>
        <authorList>
            <person name="Zou Y."/>
            <person name="Xue W."/>
            <person name="Luo G."/>
        </authorList>
    </citation>
    <scope>NUCLEOTIDE SEQUENCE [LARGE SCALE GENOMIC DNA]</scope>
    <source>
        <strain evidence="6 9">AF21-24</strain>
        <strain evidence="7 8">AM18-2AC</strain>
    </source>
</reference>
<dbReference type="NCBIfam" id="NF037995">
    <property type="entry name" value="TRAP_S1"/>
    <property type="match status" value="1"/>
</dbReference>
<dbReference type="InterPro" id="IPR018389">
    <property type="entry name" value="DctP_fam"/>
</dbReference>
<dbReference type="Pfam" id="PF03480">
    <property type="entry name" value="DctP"/>
    <property type="match status" value="1"/>
</dbReference>
<dbReference type="AlphaFoldDB" id="A0A414VXI0"/>
<evidence type="ECO:0000256" key="4">
    <source>
        <dbReference type="ARBA" id="ARBA00022729"/>
    </source>
</evidence>
<keyword evidence="3" id="KW-0813">Transport</keyword>
<dbReference type="NCBIfam" id="TIGR00787">
    <property type="entry name" value="dctP"/>
    <property type="match status" value="1"/>
</dbReference>
<dbReference type="GO" id="GO:0030288">
    <property type="term" value="C:outer membrane-bounded periplasmic space"/>
    <property type="evidence" value="ECO:0007669"/>
    <property type="project" value="InterPro"/>
</dbReference>
<comment type="caution">
    <text evidence="7">The sequence shown here is derived from an EMBL/GenBank/DDBJ whole genome shotgun (WGS) entry which is preliminary data.</text>
</comment>
<accession>A0A414VXI0</accession>
<feature type="signal peptide" evidence="5">
    <location>
        <begin position="1"/>
        <end position="28"/>
    </location>
</feature>
<evidence type="ECO:0000313" key="7">
    <source>
        <dbReference type="EMBL" id="RHH14722.1"/>
    </source>
</evidence>
<dbReference type="EMBL" id="QRVV01000014">
    <property type="protein sequence ID" value="RGS74688.1"/>
    <property type="molecule type" value="Genomic_DNA"/>
</dbReference>
<comment type="similarity">
    <text evidence="2">Belongs to the bacterial solute-binding protein 7 family.</text>
</comment>
<evidence type="ECO:0000313" key="9">
    <source>
        <dbReference type="Proteomes" id="UP000284242"/>
    </source>
</evidence>